<keyword evidence="1" id="KW-0472">Membrane</keyword>
<keyword evidence="1" id="KW-1133">Transmembrane helix</keyword>
<dbReference type="InterPro" id="IPR006530">
    <property type="entry name" value="YD"/>
</dbReference>
<dbReference type="PANTHER" id="PTHR32305:SF15">
    <property type="entry name" value="PROTEIN RHSA-RELATED"/>
    <property type="match status" value="1"/>
</dbReference>
<sequence length="885" mass="94615">MSEDTPARATPSNPSSVLRRLAAVTAIVLAWLGVLTPAVAYDKWIPTPWLEAVGRLTPSRCGGGVDPQAVKYPSLGDGSYNFPERKRDAIVGLGNSACIGAGNGVGRCQELVGWADIGACAIGGGGSTAGTAFCPYAVTLITKEIDGDGCGKVIDVGQLKDYGLQTGKHCQAIDSNGRFDTASRNCYCATGVFVPEQQRCIDTADVVWMPDCDTCVGNPIYPATGAKVQRFLLGWQPWYGLRATFNSNRRIPYDATLGPSLAPADPSTLGQAWTSNLDKLVRRSENSSRPSRLSFSRGDGLSTVARWTGSGYRPVLDGALEAIVERAGMDGWTYRSPKDGLFEVYDATGTLIEMADMTGKRLAILRSDAGTPAAVAPRPGLPIELTDQDGRVVKLRYAMPDPDGAPVLTEVVDPAGASTSLRYGAGSPRPVEIVHADSTSTQLLYEDANSTWALTGYLDESGIRAGTYAYDAEGRAVSTARAGGLDAYTVSWAQPSRWSWSESYDQATGKVLRVHALQPASGIVVTYPNGQTDALTASSFMGAVQWSSKTQQAGAGSPMSTTSRQFDDRGNVTQLDDYNGNRSCMSYDAARNLETERVEGLTAATACASIGSGTWPVGARKVSRQWHPAWRLAIKTAEPGRLTTLVYNGQPDPFDGNAIAQCEATGKRTPDGGPLAVLCKRVEQATTDATGASGFGAVAQSGVSARIWRWTYNATGQVLTEVDPRGTTTTTNVYYATTTADYTTGDLFTSTNAAGHVTRFPRYNAYGQPLEMVDANGIGTVYTYDARQRLKTVASSGDLTTYEYWPTGLLKRTLQSDGTALSYEYDAARRLTAVVDTRGNRIEYTLDQSGNRTQEVVKDPTGTLKRTMSRAFDALGRAQQTTGRE</sequence>
<accession>A0A246IT56</accession>
<comment type="caution">
    <text evidence="2">The sequence shown here is derived from an EMBL/GenBank/DDBJ whole genome shotgun (WGS) entry which is preliminary data.</text>
</comment>
<dbReference type="NCBIfam" id="TIGR01643">
    <property type="entry name" value="YD_repeat_2x"/>
    <property type="match status" value="1"/>
</dbReference>
<evidence type="ECO:0000313" key="2">
    <source>
        <dbReference type="EMBL" id="OWQ83405.1"/>
    </source>
</evidence>
<dbReference type="InterPro" id="IPR050708">
    <property type="entry name" value="T6SS_VgrG/RHS"/>
</dbReference>
<keyword evidence="3" id="KW-1185">Reference proteome</keyword>
<organism evidence="2 3">
    <name type="scientific">Roseateles aquatilis</name>
    <dbReference type="NCBI Taxonomy" id="431061"/>
    <lineage>
        <taxon>Bacteria</taxon>
        <taxon>Pseudomonadati</taxon>
        <taxon>Pseudomonadota</taxon>
        <taxon>Betaproteobacteria</taxon>
        <taxon>Burkholderiales</taxon>
        <taxon>Sphaerotilaceae</taxon>
        <taxon>Roseateles</taxon>
    </lineage>
</organism>
<evidence type="ECO:0008006" key="4">
    <source>
        <dbReference type="Google" id="ProtNLM"/>
    </source>
</evidence>
<evidence type="ECO:0000313" key="3">
    <source>
        <dbReference type="Proteomes" id="UP000197468"/>
    </source>
</evidence>
<dbReference type="Pfam" id="PF05593">
    <property type="entry name" value="RHS_repeat"/>
    <property type="match status" value="2"/>
</dbReference>
<protein>
    <recommendedName>
        <fullName evidence="4">RHS repeat protein</fullName>
    </recommendedName>
</protein>
<feature type="transmembrane region" description="Helical" evidence="1">
    <location>
        <begin position="21"/>
        <end position="41"/>
    </location>
</feature>
<gene>
    <name evidence="2" type="ORF">CDN99_26530</name>
</gene>
<dbReference type="Gene3D" id="2.180.10.10">
    <property type="entry name" value="RHS repeat-associated core"/>
    <property type="match status" value="2"/>
</dbReference>
<proteinExistence type="predicted"/>
<dbReference type="Proteomes" id="UP000197468">
    <property type="component" value="Unassembled WGS sequence"/>
</dbReference>
<dbReference type="AlphaFoldDB" id="A0A246IT56"/>
<reference evidence="2 3" key="1">
    <citation type="journal article" date="2008" name="Int. J. Syst. Evol. Microbiol.">
        <title>Description of Roseateles aquatilis sp. nov. and Roseateles terrae sp. nov., in the class Betaproteobacteria, and emended description of the genus Roseateles.</title>
        <authorList>
            <person name="Gomila M."/>
            <person name="Bowien B."/>
            <person name="Falsen E."/>
            <person name="Moore E.R."/>
            <person name="Lalucat J."/>
        </authorList>
    </citation>
    <scope>NUCLEOTIDE SEQUENCE [LARGE SCALE GENOMIC DNA]</scope>
    <source>
        <strain evidence="2 3">CCUG 48205</strain>
    </source>
</reference>
<evidence type="ECO:0000256" key="1">
    <source>
        <dbReference type="SAM" id="Phobius"/>
    </source>
</evidence>
<keyword evidence="1" id="KW-0812">Transmembrane</keyword>
<name>A0A246IT56_9BURK</name>
<dbReference type="InterPro" id="IPR031325">
    <property type="entry name" value="RHS_repeat"/>
</dbReference>
<dbReference type="EMBL" id="NIOF01000021">
    <property type="protein sequence ID" value="OWQ83405.1"/>
    <property type="molecule type" value="Genomic_DNA"/>
</dbReference>
<dbReference type="PANTHER" id="PTHR32305">
    <property type="match status" value="1"/>
</dbReference>